<keyword evidence="11" id="KW-1185">Reference proteome</keyword>
<dbReference type="CDD" id="cd00067">
    <property type="entry name" value="GAL4"/>
    <property type="match status" value="1"/>
</dbReference>
<evidence type="ECO:0000256" key="2">
    <source>
        <dbReference type="ARBA" id="ARBA00022723"/>
    </source>
</evidence>
<dbReference type="InterPro" id="IPR001138">
    <property type="entry name" value="Zn2Cys6_DnaBD"/>
</dbReference>
<dbReference type="GO" id="GO:0005634">
    <property type="term" value="C:nucleus"/>
    <property type="evidence" value="ECO:0007669"/>
    <property type="project" value="UniProtKB-SubCell"/>
</dbReference>
<evidence type="ECO:0000256" key="7">
    <source>
        <dbReference type="ARBA" id="ARBA00023242"/>
    </source>
</evidence>
<feature type="region of interest" description="Disordered" evidence="8">
    <location>
        <begin position="553"/>
        <end position="578"/>
    </location>
</feature>
<keyword evidence="2" id="KW-0479">Metal-binding</keyword>
<feature type="domain" description="Zn(2)-C6 fungal-type" evidence="9">
    <location>
        <begin position="25"/>
        <end position="59"/>
    </location>
</feature>
<dbReference type="InterPro" id="IPR036864">
    <property type="entry name" value="Zn2-C6_fun-type_DNA-bd_sf"/>
</dbReference>
<dbReference type="EMBL" id="LT598449">
    <property type="protein sequence ID" value="SCU77921.1"/>
    <property type="molecule type" value="Genomic_DNA"/>
</dbReference>
<keyword evidence="4" id="KW-0805">Transcription regulation</keyword>
<dbReference type="OrthoDB" id="2595934at2759"/>
<reference evidence="11" key="1">
    <citation type="submission" date="2016-03" db="EMBL/GenBank/DDBJ databases">
        <authorList>
            <person name="Devillers Hugo."/>
        </authorList>
    </citation>
    <scope>NUCLEOTIDE SEQUENCE [LARGE SCALE GENOMIC DNA]</scope>
</reference>
<evidence type="ECO:0000256" key="3">
    <source>
        <dbReference type="ARBA" id="ARBA00022833"/>
    </source>
</evidence>
<dbReference type="SUPFAM" id="SSF57701">
    <property type="entry name" value="Zn2/Cys6 DNA-binding domain"/>
    <property type="match status" value="1"/>
</dbReference>
<dbReference type="Proteomes" id="UP000189911">
    <property type="component" value="Chromosome A"/>
</dbReference>
<name>A0A1G4IMW1_9SACH</name>
<feature type="compositionally biased region" description="Polar residues" evidence="8">
    <location>
        <begin position="557"/>
        <end position="578"/>
    </location>
</feature>
<accession>A0A1G4IMW1</accession>
<evidence type="ECO:0000256" key="4">
    <source>
        <dbReference type="ARBA" id="ARBA00023015"/>
    </source>
</evidence>
<evidence type="ECO:0000256" key="8">
    <source>
        <dbReference type="SAM" id="MobiDB-lite"/>
    </source>
</evidence>
<evidence type="ECO:0000256" key="5">
    <source>
        <dbReference type="ARBA" id="ARBA00023125"/>
    </source>
</evidence>
<sequence>MADQAVAKIIKPRKLRRNSHRALKACDSCRRMKTRCIPSPLPDEVQCLRCDTLKLRCSFQDLWSEDEDSGNADSSKMRRTSSSTNGSYESAELTKRLLKSGYSPEHFAVHSKLLQNVNKNVSKILGMLEGQSTATVPVLSQKSDDKVTDAGVALANEADRAVSSRVVGLDQLALAGLSSANSRAGSPDLIQMSLKTEQRHSAPYLTCPFTMVSQMVSRGNVPLPIRNMQERALLLQDPISDVIDMELLTLEETTCLMEDFRQAYGQWCSFPDTAPSEKLVKNLKTRNASLLLTTICVLALRYTAKHHDLKTRIYKNLLYKLKNDLEVSLRVVPQTVEFIQAMVLLSMFACSFSSDIMAIDAWYISGIGLQQFLTLSITDGLYRPGDESSGLGALGLPGGTDSSDYGANVTNSQYYRFQLFRLWNHLCLAHITNCVFSGRMCIIDGVRADLCRRTLDFSKSTNFDGRMVAEISLQLILYNFVQQCNLGSRKDLASSAALDAVQDELLTWIEEWRYLLSQPIYPSKQYAEFALDYGHTIVLYTWFHRKFRAQKAETKGDTNSNSQDPNYSKSNDKTSIGETLNRDYPITEVIAAMPLDSQFKMLEHAHRSVEAMINDSFESFRFLSDQLFFQCVHCSLMCLMVAHNLYYTTAGHLREENLEHILSDVKKFSLRLQTIREGELKSFWVEEVDLRVPSVILQYHKAIEACLQEKFPEYEIHVDEDYL</sequence>
<organism evidence="10 11">
    <name type="scientific">Lachancea nothofagi CBS 11611</name>
    <dbReference type="NCBI Taxonomy" id="1266666"/>
    <lineage>
        <taxon>Eukaryota</taxon>
        <taxon>Fungi</taxon>
        <taxon>Dikarya</taxon>
        <taxon>Ascomycota</taxon>
        <taxon>Saccharomycotina</taxon>
        <taxon>Saccharomycetes</taxon>
        <taxon>Saccharomycetales</taxon>
        <taxon>Saccharomycetaceae</taxon>
        <taxon>Lachancea</taxon>
    </lineage>
</organism>
<feature type="region of interest" description="Disordered" evidence="8">
    <location>
        <begin position="65"/>
        <end position="90"/>
    </location>
</feature>
<dbReference type="SMART" id="SM00066">
    <property type="entry name" value="GAL4"/>
    <property type="match status" value="1"/>
</dbReference>
<keyword evidence="6" id="KW-0804">Transcription</keyword>
<dbReference type="InterPro" id="IPR051089">
    <property type="entry name" value="prtT"/>
</dbReference>
<proteinExistence type="predicted"/>
<evidence type="ECO:0000259" key="9">
    <source>
        <dbReference type="PROSITE" id="PS50048"/>
    </source>
</evidence>
<gene>
    <name evidence="10" type="ORF">LANO_0A01618G</name>
</gene>
<dbReference type="PANTHER" id="PTHR31845:SF34">
    <property type="entry name" value="TRANSCRIPTIONAL ACTIVATOR OF PROTEASES PRTT"/>
    <property type="match status" value="1"/>
</dbReference>
<keyword evidence="5" id="KW-0238">DNA-binding</keyword>
<evidence type="ECO:0000313" key="10">
    <source>
        <dbReference type="EMBL" id="SCU77921.1"/>
    </source>
</evidence>
<dbReference type="GO" id="GO:0000976">
    <property type="term" value="F:transcription cis-regulatory region binding"/>
    <property type="evidence" value="ECO:0007669"/>
    <property type="project" value="TreeGrafter"/>
</dbReference>
<dbReference type="Gene3D" id="4.10.240.10">
    <property type="entry name" value="Zn(2)-C6 fungal-type DNA-binding domain"/>
    <property type="match status" value="1"/>
</dbReference>
<comment type="subcellular location">
    <subcellularLocation>
        <location evidence="1">Nucleus</location>
    </subcellularLocation>
</comment>
<dbReference type="AlphaFoldDB" id="A0A1G4IMW1"/>
<evidence type="ECO:0000256" key="1">
    <source>
        <dbReference type="ARBA" id="ARBA00004123"/>
    </source>
</evidence>
<evidence type="ECO:0000256" key="6">
    <source>
        <dbReference type="ARBA" id="ARBA00023163"/>
    </source>
</evidence>
<protein>
    <submittedName>
        <fullName evidence="10">LANO_0A01618g1_1</fullName>
    </submittedName>
</protein>
<keyword evidence="3" id="KW-0862">Zinc</keyword>
<dbReference type="GO" id="GO:0008270">
    <property type="term" value="F:zinc ion binding"/>
    <property type="evidence" value="ECO:0007669"/>
    <property type="project" value="InterPro"/>
</dbReference>
<dbReference type="PANTHER" id="PTHR31845">
    <property type="entry name" value="FINGER DOMAIN PROTEIN, PUTATIVE-RELATED"/>
    <property type="match status" value="1"/>
</dbReference>
<dbReference type="PROSITE" id="PS50048">
    <property type="entry name" value="ZN2_CY6_FUNGAL_2"/>
    <property type="match status" value="1"/>
</dbReference>
<keyword evidence="7" id="KW-0539">Nucleus</keyword>
<dbReference type="PROSITE" id="PS00463">
    <property type="entry name" value="ZN2_CY6_FUNGAL_1"/>
    <property type="match status" value="1"/>
</dbReference>
<evidence type="ECO:0000313" key="11">
    <source>
        <dbReference type="Proteomes" id="UP000189911"/>
    </source>
</evidence>
<dbReference type="GO" id="GO:0000981">
    <property type="term" value="F:DNA-binding transcription factor activity, RNA polymerase II-specific"/>
    <property type="evidence" value="ECO:0007669"/>
    <property type="project" value="InterPro"/>
</dbReference>